<proteinExistence type="predicted"/>
<keyword evidence="2" id="KW-1185">Reference proteome</keyword>
<reference evidence="1 2" key="1">
    <citation type="submission" date="2012-11" db="EMBL/GenBank/DDBJ databases">
        <title>The complete genome sequence of Corynebacterium maris Coryn-1 (=DSM 45190).</title>
        <authorList>
            <person name="Schaffert L."/>
            <person name="Albersmeier A."/>
            <person name="Kalinowski J."/>
            <person name="Ruckert C."/>
        </authorList>
    </citation>
    <scope>NUCLEOTIDE SEQUENCE [LARGE SCALE GENOMIC DNA]</scope>
    <source>
        <strain evidence="2">Coryn-1</strain>
    </source>
</reference>
<dbReference type="InterPro" id="IPR016161">
    <property type="entry name" value="Ald_DH/histidinol_DH"/>
</dbReference>
<name>S5SWT1_9CORY</name>
<accession>S5SWT1</accession>
<protein>
    <submittedName>
        <fullName evidence="1">Aldehyde dehydrogenase</fullName>
    </submittedName>
</protein>
<dbReference type="HOGENOM" id="CLU_3198683_0_0_11"/>
<sequence length="45" mass="5006">MGINFFGSNHSAPFGGRHDSGLGVEYGLEGLHAYLSYKSIHRRIR</sequence>
<evidence type="ECO:0000313" key="2">
    <source>
        <dbReference type="Proteomes" id="UP000015388"/>
    </source>
</evidence>
<dbReference type="InterPro" id="IPR016163">
    <property type="entry name" value="Ald_DH_C"/>
</dbReference>
<gene>
    <name evidence="1" type="ORF">B841_10175</name>
</gene>
<dbReference type="SUPFAM" id="SSF53720">
    <property type="entry name" value="ALDH-like"/>
    <property type="match status" value="1"/>
</dbReference>
<dbReference type="eggNOG" id="COG1012">
    <property type="taxonomic scope" value="Bacteria"/>
</dbReference>
<dbReference type="AlphaFoldDB" id="S5SWT1"/>
<organism evidence="1 2">
    <name type="scientific">Corynebacterium maris DSM 45190</name>
    <dbReference type="NCBI Taxonomy" id="1224163"/>
    <lineage>
        <taxon>Bacteria</taxon>
        <taxon>Bacillati</taxon>
        <taxon>Actinomycetota</taxon>
        <taxon>Actinomycetes</taxon>
        <taxon>Mycobacteriales</taxon>
        <taxon>Corynebacteriaceae</taxon>
        <taxon>Corynebacterium</taxon>
    </lineage>
</organism>
<dbReference type="PATRIC" id="fig|1224163.3.peg.2053"/>
<evidence type="ECO:0000313" key="1">
    <source>
        <dbReference type="EMBL" id="AGS35507.1"/>
    </source>
</evidence>
<dbReference type="EMBL" id="CP003924">
    <property type="protein sequence ID" value="AGS35507.1"/>
    <property type="molecule type" value="Genomic_DNA"/>
</dbReference>
<dbReference type="Gene3D" id="3.40.309.10">
    <property type="entry name" value="Aldehyde Dehydrogenase, Chain A, domain 2"/>
    <property type="match status" value="1"/>
</dbReference>
<dbReference type="Proteomes" id="UP000015388">
    <property type="component" value="Chromosome"/>
</dbReference>
<dbReference type="KEGG" id="cmd:B841_10175"/>
<dbReference type="GO" id="GO:0016620">
    <property type="term" value="F:oxidoreductase activity, acting on the aldehyde or oxo group of donors, NAD or NADP as acceptor"/>
    <property type="evidence" value="ECO:0007669"/>
    <property type="project" value="InterPro"/>
</dbReference>